<dbReference type="Pfam" id="PF20256">
    <property type="entry name" value="MoCoBD_2"/>
    <property type="match status" value="2"/>
</dbReference>
<dbReference type="PROSITE" id="PS51318">
    <property type="entry name" value="TAT"/>
    <property type="match status" value="1"/>
</dbReference>
<dbReference type="Gene3D" id="3.30.365.10">
    <property type="entry name" value="Aldehyde oxidase/xanthine dehydrogenase, molybdopterin binding domain"/>
    <property type="match status" value="4"/>
</dbReference>
<dbReference type="PANTHER" id="PTHR47495:SF3">
    <property type="entry name" value="BLR6219 PROTEIN"/>
    <property type="match status" value="1"/>
</dbReference>
<dbReference type="Proteomes" id="UP000588068">
    <property type="component" value="Unassembled WGS sequence"/>
</dbReference>
<dbReference type="GO" id="GO:0047121">
    <property type="term" value="F:isoquinoline 1-oxidoreductase activity"/>
    <property type="evidence" value="ECO:0007669"/>
    <property type="project" value="UniProtKB-EC"/>
</dbReference>
<proteinExistence type="predicted"/>
<name>A0A841HQ72_9GAMM</name>
<dbReference type="InterPro" id="IPR052516">
    <property type="entry name" value="N-heterocyclic_Hydroxylase"/>
</dbReference>
<dbReference type="PANTHER" id="PTHR47495">
    <property type="entry name" value="ALDEHYDE DEHYDROGENASE"/>
    <property type="match status" value="1"/>
</dbReference>
<accession>A0A841HQ72</accession>
<evidence type="ECO:0000259" key="2">
    <source>
        <dbReference type="SMART" id="SM01008"/>
    </source>
</evidence>
<dbReference type="SUPFAM" id="SSF56003">
    <property type="entry name" value="Molybdenum cofactor-binding domain"/>
    <property type="match status" value="2"/>
</dbReference>
<sequence length="763" mass="81971">MKRIRHAGHAKDTPMNPVADEERSASTLTRRGFMKLSLSASGGLLLSHFISTEAVATATPGGHAIGTLVRIEPDGSIVIGSRAPEIGQGVKTSLPMILADEMDADWARVRVEQLPLGILKKDDGTFTWKYGPQGAGGSTSIPDAWGDLRQAGAQVRHVLLQAAAVRWQTDATGLRTSSGFVIHPDGRRLGYGEVAAEAAALPLATESLKLKDSREYSIIGTRQRVVDAGDIVTGRAQYGIDANLPGALVAVVARCPTFDGELVSFDATQAKKIPGVRDVVVLAGPKQGQPITANLAAGVAVLADNTWAALRGREALKIEWTPGPFAGESSAALDAQCTKLLEGEGRRVRNDGDFDAARKSASRVIQAIYRVPFVSHCPMEPQNACADVRRDSVLIIAPMQMPGGASRVASQITGIDRSKIEVRMTRVGGGFGRRLSNDFVAEAVQLSKTTGRPIKLLWTRDDDLRHDFYRPFGHHQVIATLDDRGDVSGWAHRLASASKYYRRADVKPEDMWTAELYPDDFPARLVPNLRMEWFEVQSGITRGSWRAPAHTANAFVVQSFLDEIASATKKDPLALRLALLGEPKDLPYEQHGGPVFNPGRLATVLKRAAERIGWGSAMPPGSGLGIAGHFTFGGYAAHAMQVRVAKDGSYRIDRCVCAVDVGRPINRLGLEAQMQGGTIDGISTARQLEITIEAGRVKQSNFNDYPLLRIADAPAVEVEIIDSDRDPSGAGEMGIPTAAPALTNALFAATGRRIRSLPIGVRV</sequence>
<evidence type="ECO:0000313" key="4">
    <source>
        <dbReference type="Proteomes" id="UP000588068"/>
    </source>
</evidence>
<dbReference type="InterPro" id="IPR008274">
    <property type="entry name" value="AldOxase/xan_DH_MoCoBD1"/>
</dbReference>
<dbReference type="InterPro" id="IPR006311">
    <property type="entry name" value="TAT_signal"/>
</dbReference>
<keyword evidence="4" id="KW-1185">Reference proteome</keyword>
<dbReference type="InterPro" id="IPR000674">
    <property type="entry name" value="Ald_Oxase/Xan_DH_a/b"/>
</dbReference>
<protein>
    <submittedName>
        <fullName evidence="3">Isoquinoline 1-oxidoreductase beta subunit</fullName>
        <ecNumber evidence="3">1.3.99.16</ecNumber>
    </submittedName>
</protein>
<evidence type="ECO:0000256" key="1">
    <source>
        <dbReference type="SAM" id="MobiDB-lite"/>
    </source>
</evidence>
<dbReference type="Gene3D" id="3.90.1170.50">
    <property type="entry name" value="Aldehyde oxidase/xanthine dehydrogenase, a/b hammerhead"/>
    <property type="match status" value="1"/>
</dbReference>
<dbReference type="EMBL" id="JACHHZ010000005">
    <property type="protein sequence ID" value="MBB6095357.1"/>
    <property type="molecule type" value="Genomic_DNA"/>
</dbReference>
<dbReference type="PIRSF" id="PIRSF036389">
    <property type="entry name" value="IOR_B"/>
    <property type="match status" value="1"/>
</dbReference>
<dbReference type="InterPro" id="IPR037165">
    <property type="entry name" value="AldOxase/xan_DH_Mopterin-bd_sf"/>
</dbReference>
<comment type="caution">
    <text evidence="3">The sequence shown here is derived from an EMBL/GenBank/DDBJ whole genome shotgun (WGS) entry which is preliminary data.</text>
</comment>
<feature type="region of interest" description="Disordered" evidence="1">
    <location>
        <begin position="1"/>
        <end position="21"/>
    </location>
</feature>
<reference evidence="3 4" key="1">
    <citation type="submission" date="2020-08" db="EMBL/GenBank/DDBJ databases">
        <title>Genomic Encyclopedia of Type Strains, Phase IV (KMG-IV): sequencing the most valuable type-strain genomes for metagenomic binning, comparative biology and taxonomic classification.</title>
        <authorList>
            <person name="Goeker M."/>
        </authorList>
    </citation>
    <scope>NUCLEOTIDE SEQUENCE [LARGE SCALE GENOMIC DNA]</scope>
    <source>
        <strain evidence="3 4">DSM 26723</strain>
    </source>
</reference>
<dbReference type="InterPro" id="IPR046867">
    <property type="entry name" value="AldOxase/xan_DH_MoCoBD2"/>
</dbReference>
<keyword evidence="3" id="KW-0560">Oxidoreductase</keyword>
<dbReference type="AlphaFoldDB" id="A0A841HQ72"/>
<dbReference type="SMART" id="SM01008">
    <property type="entry name" value="Ald_Xan_dh_C"/>
    <property type="match status" value="1"/>
</dbReference>
<dbReference type="InterPro" id="IPR012368">
    <property type="entry name" value="OxRdtase_Mopterin-bd_su_IorB"/>
</dbReference>
<organism evidence="3 4">
    <name type="scientific">Povalibacter uvarum</name>
    <dbReference type="NCBI Taxonomy" id="732238"/>
    <lineage>
        <taxon>Bacteria</taxon>
        <taxon>Pseudomonadati</taxon>
        <taxon>Pseudomonadota</taxon>
        <taxon>Gammaproteobacteria</taxon>
        <taxon>Steroidobacterales</taxon>
        <taxon>Steroidobacteraceae</taxon>
        <taxon>Povalibacter</taxon>
    </lineage>
</organism>
<dbReference type="EC" id="1.3.99.16" evidence="3"/>
<feature type="domain" description="Aldehyde oxidase/xanthine dehydrogenase a/b hammerhead" evidence="2">
    <location>
        <begin position="233"/>
        <end position="324"/>
    </location>
</feature>
<gene>
    <name evidence="3" type="ORF">HNQ60_004247</name>
</gene>
<evidence type="ECO:0000313" key="3">
    <source>
        <dbReference type="EMBL" id="MBB6095357.1"/>
    </source>
</evidence>
<dbReference type="Pfam" id="PF02738">
    <property type="entry name" value="MoCoBD_1"/>
    <property type="match status" value="1"/>
</dbReference>